<feature type="transmembrane region" description="Helical" evidence="5">
    <location>
        <begin position="66"/>
        <end position="86"/>
    </location>
</feature>
<dbReference type="EMBL" id="JACKVK010000011">
    <property type="protein sequence ID" value="MCV7423251.1"/>
    <property type="molecule type" value="Genomic_DNA"/>
</dbReference>
<feature type="transmembrane region" description="Helical" evidence="5">
    <location>
        <begin position="153"/>
        <end position="172"/>
    </location>
</feature>
<dbReference type="InterPro" id="IPR036259">
    <property type="entry name" value="MFS_trans_sf"/>
</dbReference>
<evidence type="ECO:0000256" key="2">
    <source>
        <dbReference type="ARBA" id="ARBA00022692"/>
    </source>
</evidence>
<reference evidence="7" key="1">
    <citation type="submission" date="2020-07" db="EMBL/GenBank/DDBJ databases">
        <authorList>
            <person name="Pettersson B.M.F."/>
            <person name="Behra P.R.K."/>
            <person name="Ramesh M."/>
            <person name="Das S."/>
            <person name="Dasgupta S."/>
            <person name="Kirsebom L.A."/>
        </authorList>
    </citation>
    <scope>NUCLEOTIDE SEQUENCE</scope>
    <source>
        <strain evidence="7">DSM 44838</strain>
    </source>
</reference>
<feature type="transmembrane region" description="Helical" evidence="5">
    <location>
        <begin position="394"/>
        <end position="414"/>
    </location>
</feature>
<evidence type="ECO:0000256" key="4">
    <source>
        <dbReference type="ARBA" id="ARBA00023136"/>
    </source>
</evidence>
<evidence type="ECO:0000259" key="6">
    <source>
        <dbReference type="PROSITE" id="PS50850"/>
    </source>
</evidence>
<feature type="transmembrane region" description="Helical" evidence="5">
    <location>
        <begin position="426"/>
        <end position="448"/>
    </location>
</feature>
<evidence type="ECO:0000256" key="3">
    <source>
        <dbReference type="ARBA" id="ARBA00022989"/>
    </source>
</evidence>
<dbReference type="CDD" id="cd17321">
    <property type="entry name" value="MFS_MMR_MDR_like"/>
    <property type="match status" value="1"/>
</dbReference>
<feature type="transmembrane region" description="Helical" evidence="5">
    <location>
        <begin position="350"/>
        <end position="373"/>
    </location>
</feature>
<evidence type="ECO:0000313" key="7">
    <source>
        <dbReference type="EMBL" id="MCV7423251.1"/>
    </source>
</evidence>
<evidence type="ECO:0000256" key="1">
    <source>
        <dbReference type="ARBA" id="ARBA00004651"/>
    </source>
</evidence>
<dbReference type="InterPro" id="IPR011701">
    <property type="entry name" value="MFS"/>
</dbReference>
<dbReference type="PANTHER" id="PTHR42718:SF42">
    <property type="entry name" value="EXPORT PROTEIN"/>
    <property type="match status" value="1"/>
</dbReference>
<feature type="transmembrane region" description="Helical" evidence="5">
    <location>
        <begin position="258"/>
        <end position="281"/>
    </location>
</feature>
<dbReference type="AlphaFoldDB" id="A0A9X2Z718"/>
<evidence type="ECO:0000313" key="8">
    <source>
        <dbReference type="Proteomes" id="UP001141629"/>
    </source>
</evidence>
<dbReference type="GO" id="GO:0005886">
    <property type="term" value="C:plasma membrane"/>
    <property type="evidence" value="ECO:0007669"/>
    <property type="project" value="UniProtKB-SubCell"/>
</dbReference>
<dbReference type="PROSITE" id="PS50850">
    <property type="entry name" value="MFS"/>
    <property type="match status" value="1"/>
</dbReference>
<dbReference type="Proteomes" id="UP001141629">
    <property type="component" value="Unassembled WGS sequence"/>
</dbReference>
<keyword evidence="8" id="KW-1185">Reference proteome</keyword>
<comment type="caution">
    <text evidence="7">The sequence shown here is derived from an EMBL/GenBank/DDBJ whole genome shotgun (WGS) entry which is preliminary data.</text>
</comment>
<name>A0A9X2Z718_9MYCO</name>
<sequence length="480" mass="48943">MIAVAVLASFVAFLDGSVVNLALPAIAADFGGGLALQQWVVDGYLLALGALILVAGAVSDQFGRLAVLRVGLLVFAAASLLCALAPTGWILIIARCLQGLGAAFLVPSSLAMVNSRFTGPAQAAAIGTWTAWTGTAFVVGAPLGGVLVDTLDWRWVFGINVVPVAATLYMAAKLRHDEALNARRPGRVDVTGALLCAVGLTGTVYALIEEQRLGPSHPAVVAAFVVGVGCLVAFPFWERRAVNPIMPLRLFTSRNFAVGNLATVFLYAAVSLGTLLVALFLQETVGMSAALAGLATLPLPVLSFLLARRFGALAGAHGPRIFMAVGPLIAAVGFLLMATVRPPFDFWTQMLPGLIVFGVGLSVTVSPLTAAVLAAVDPAQSGIGSAVNNAVSRVAGLIAVAFTGVIVGLGGTSGDAGSSSMDFAGFRYGVVTVAVLFAVAGVVSALGISNRQCDMGRVSPEAAAQCHDRATPPPALAASD</sequence>
<organism evidence="7 8">
    <name type="scientific">Mycobacterium yunnanensis</name>
    <dbReference type="NCBI Taxonomy" id="368477"/>
    <lineage>
        <taxon>Bacteria</taxon>
        <taxon>Bacillati</taxon>
        <taxon>Actinomycetota</taxon>
        <taxon>Actinomycetes</taxon>
        <taxon>Mycobacteriales</taxon>
        <taxon>Mycobacteriaceae</taxon>
        <taxon>Mycobacterium</taxon>
    </lineage>
</organism>
<dbReference type="RefSeq" id="WP_263998140.1">
    <property type="nucleotide sequence ID" value="NZ_JACKVK010000011.1"/>
</dbReference>
<proteinExistence type="predicted"/>
<feature type="transmembrane region" description="Helical" evidence="5">
    <location>
        <begin position="287"/>
        <end position="307"/>
    </location>
</feature>
<dbReference type="Gene3D" id="1.20.1720.10">
    <property type="entry name" value="Multidrug resistance protein D"/>
    <property type="match status" value="1"/>
</dbReference>
<dbReference type="Pfam" id="PF07690">
    <property type="entry name" value="MFS_1"/>
    <property type="match status" value="1"/>
</dbReference>
<dbReference type="GO" id="GO:0022857">
    <property type="term" value="F:transmembrane transporter activity"/>
    <property type="evidence" value="ECO:0007669"/>
    <property type="project" value="InterPro"/>
</dbReference>
<protein>
    <submittedName>
        <fullName evidence="7">MFS transporter</fullName>
    </submittedName>
</protein>
<feature type="transmembrane region" description="Helical" evidence="5">
    <location>
        <begin position="192"/>
        <end position="208"/>
    </location>
</feature>
<dbReference type="InterPro" id="IPR020846">
    <property type="entry name" value="MFS_dom"/>
</dbReference>
<keyword evidence="4 5" id="KW-0472">Membrane</keyword>
<keyword evidence="3 5" id="KW-1133">Transmembrane helix</keyword>
<dbReference type="Gene3D" id="1.20.1250.20">
    <property type="entry name" value="MFS general substrate transporter like domains"/>
    <property type="match status" value="1"/>
</dbReference>
<dbReference type="PANTHER" id="PTHR42718">
    <property type="entry name" value="MAJOR FACILITATOR SUPERFAMILY MULTIDRUG TRANSPORTER MFSC"/>
    <property type="match status" value="1"/>
</dbReference>
<feature type="transmembrane region" description="Helical" evidence="5">
    <location>
        <begin position="92"/>
        <end position="113"/>
    </location>
</feature>
<feature type="transmembrane region" description="Helical" evidence="5">
    <location>
        <begin position="43"/>
        <end position="59"/>
    </location>
</feature>
<gene>
    <name evidence="7" type="ORF">H7K45_22115</name>
</gene>
<feature type="transmembrane region" description="Helical" evidence="5">
    <location>
        <begin position="125"/>
        <end position="147"/>
    </location>
</feature>
<feature type="domain" description="Major facilitator superfamily (MFS) profile" evidence="6">
    <location>
        <begin position="1"/>
        <end position="452"/>
    </location>
</feature>
<accession>A0A9X2Z718</accession>
<comment type="subcellular location">
    <subcellularLocation>
        <location evidence="1">Cell membrane</location>
        <topology evidence="1">Multi-pass membrane protein</topology>
    </subcellularLocation>
</comment>
<keyword evidence="2 5" id="KW-0812">Transmembrane</keyword>
<feature type="transmembrane region" description="Helical" evidence="5">
    <location>
        <begin position="319"/>
        <end position="338"/>
    </location>
</feature>
<feature type="transmembrane region" description="Helical" evidence="5">
    <location>
        <begin position="220"/>
        <end position="237"/>
    </location>
</feature>
<reference evidence="7" key="2">
    <citation type="journal article" date="2022" name="BMC Genomics">
        <title>Comparative genome analysis of mycobacteria focusing on tRNA and non-coding RNA.</title>
        <authorList>
            <person name="Behra P.R.K."/>
            <person name="Pettersson B.M.F."/>
            <person name="Ramesh M."/>
            <person name="Das S."/>
            <person name="Dasgupta S."/>
            <person name="Kirsebom L.A."/>
        </authorList>
    </citation>
    <scope>NUCLEOTIDE SEQUENCE</scope>
    <source>
        <strain evidence="7">DSM 44838</strain>
    </source>
</reference>
<evidence type="ECO:0000256" key="5">
    <source>
        <dbReference type="SAM" id="Phobius"/>
    </source>
</evidence>
<dbReference type="SUPFAM" id="SSF103473">
    <property type="entry name" value="MFS general substrate transporter"/>
    <property type="match status" value="1"/>
</dbReference>